<keyword evidence="6" id="KW-0560">Oxidoreductase</keyword>
<dbReference type="PROSITE" id="PS00086">
    <property type="entry name" value="CYTOCHROME_P450"/>
    <property type="match status" value="1"/>
</dbReference>
<dbReference type="GO" id="GO:0006082">
    <property type="term" value="P:organic acid metabolic process"/>
    <property type="evidence" value="ECO:0007669"/>
    <property type="project" value="TreeGrafter"/>
</dbReference>
<dbReference type="GO" id="GO:0020037">
    <property type="term" value="F:heme binding"/>
    <property type="evidence" value="ECO:0007669"/>
    <property type="project" value="InterPro"/>
</dbReference>
<dbReference type="GO" id="GO:0005506">
    <property type="term" value="F:iron ion binding"/>
    <property type="evidence" value="ECO:0007669"/>
    <property type="project" value="InterPro"/>
</dbReference>
<keyword evidence="5 6" id="KW-0349">Heme</keyword>
<keyword evidence="4 6" id="KW-0503">Monooxygenase</keyword>
<dbReference type="Pfam" id="PF00067">
    <property type="entry name" value="p450"/>
    <property type="match status" value="1"/>
</dbReference>
<evidence type="ECO:0000256" key="1">
    <source>
        <dbReference type="ARBA" id="ARBA00010617"/>
    </source>
</evidence>
<dbReference type="PANTHER" id="PTHR24300">
    <property type="entry name" value="CYTOCHROME P450 508A4-RELATED"/>
    <property type="match status" value="1"/>
</dbReference>
<evidence type="ECO:0000313" key="8">
    <source>
        <dbReference type="Proteomes" id="UP000298663"/>
    </source>
</evidence>
<dbReference type="STRING" id="34508.A0A4U5LUE3"/>
<comment type="similarity">
    <text evidence="1 6">Belongs to the cytochrome P450 family.</text>
</comment>
<evidence type="ECO:0000256" key="2">
    <source>
        <dbReference type="ARBA" id="ARBA00022723"/>
    </source>
</evidence>
<dbReference type="InterPro" id="IPR050182">
    <property type="entry name" value="Cytochrome_P450_fam2"/>
</dbReference>
<dbReference type="PRINTS" id="PR00463">
    <property type="entry name" value="EP450I"/>
</dbReference>
<reference evidence="7 8" key="2">
    <citation type="journal article" date="2019" name="G3 (Bethesda)">
        <title>Hybrid Assembly of the Genome of the Entomopathogenic Nematode Steinernema carpocapsae Identifies the X-Chromosome.</title>
        <authorList>
            <person name="Serra L."/>
            <person name="Macchietto M."/>
            <person name="Macias-Munoz A."/>
            <person name="McGill C.J."/>
            <person name="Rodriguez I.M."/>
            <person name="Rodriguez B."/>
            <person name="Murad R."/>
            <person name="Mortazavi A."/>
        </authorList>
    </citation>
    <scope>NUCLEOTIDE SEQUENCE [LARGE SCALE GENOMIC DNA]</scope>
    <source>
        <strain evidence="7 8">ALL</strain>
    </source>
</reference>
<dbReference type="PRINTS" id="PR00385">
    <property type="entry name" value="P450"/>
</dbReference>
<gene>
    <name evidence="7" type="ORF">L596_029354</name>
</gene>
<dbReference type="EMBL" id="AZBU02000012">
    <property type="protein sequence ID" value="TKR59722.1"/>
    <property type="molecule type" value="Genomic_DNA"/>
</dbReference>
<feature type="binding site" description="axial binding residue" evidence="5">
    <location>
        <position position="64"/>
    </location>
    <ligand>
        <name>heme</name>
        <dbReference type="ChEBI" id="CHEBI:30413"/>
    </ligand>
    <ligandPart>
        <name>Fe</name>
        <dbReference type="ChEBI" id="CHEBI:18248"/>
    </ligandPart>
</feature>
<dbReference type="SUPFAM" id="SSF48264">
    <property type="entry name" value="Cytochrome P450"/>
    <property type="match status" value="1"/>
</dbReference>
<organism evidence="7 8">
    <name type="scientific">Steinernema carpocapsae</name>
    <name type="common">Entomopathogenic nematode</name>
    <dbReference type="NCBI Taxonomy" id="34508"/>
    <lineage>
        <taxon>Eukaryota</taxon>
        <taxon>Metazoa</taxon>
        <taxon>Ecdysozoa</taxon>
        <taxon>Nematoda</taxon>
        <taxon>Chromadorea</taxon>
        <taxon>Rhabditida</taxon>
        <taxon>Tylenchina</taxon>
        <taxon>Panagrolaimomorpha</taxon>
        <taxon>Strongyloidoidea</taxon>
        <taxon>Steinernematidae</taxon>
        <taxon>Steinernema</taxon>
    </lineage>
</organism>
<dbReference type="Proteomes" id="UP000298663">
    <property type="component" value="Unassembled WGS sequence"/>
</dbReference>
<protein>
    <recommendedName>
        <fullName evidence="9">Cytochrome P450</fullName>
    </recommendedName>
</protein>
<dbReference type="PANTHER" id="PTHR24300:SF375">
    <property type="entry name" value="CYTOCHROME P450 FAMILY"/>
    <property type="match status" value="1"/>
</dbReference>
<evidence type="ECO:0008006" key="9">
    <source>
        <dbReference type="Google" id="ProtNLM"/>
    </source>
</evidence>
<comment type="cofactor">
    <cofactor evidence="5">
        <name>heme</name>
        <dbReference type="ChEBI" id="CHEBI:30413"/>
    </cofactor>
</comment>
<dbReference type="OrthoDB" id="2789670at2759"/>
<dbReference type="Gene3D" id="1.10.630.10">
    <property type="entry name" value="Cytochrome P450"/>
    <property type="match status" value="1"/>
</dbReference>
<dbReference type="InterPro" id="IPR036396">
    <property type="entry name" value="Cyt_P450_sf"/>
</dbReference>
<evidence type="ECO:0000313" key="7">
    <source>
        <dbReference type="EMBL" id="TKR59722.1"/>
    </source>
</evidence>
<sequence>MTRDKTVVGDYMIPQGVCVTVQMSVTMNDEKDFVNPTQFNPERYIENKCLEKQVIPFGIGKRSCLGESLARLEMFLIITNFVQKYKITAPVCLT</sequence>
<keyword evidence="8" id="KW-1185">Reference proteome</keyword>
<dbReference type="GO" id="GO:0005737">
    <property type="term" value="C:cytoplasm"/>
    <property type="evidence" value="ECO:0007669"/>
    <property type="project" value="TreeGrafter"/>
</dbReference>
<accession>A0A4U5LUE3</accession>
<proteinExistence type="inferred from homology"/>
<keyword evidence="2 5" id="KW-0479">Metal-binding</keyword>
<dbReference type="InterPro" id="IPR017972">
    <property type="entry name" value="Cyt_P450_CS"/>
</dbReference>
<evidence type="ECO:0000256" key="5">
    <source>
        <dbReference type="PIRSR" id="PIRSR602401-1"/>
    </source>
</evidence>
<comment type="caution">
    <text evidence="7">The sequence shown here is derived from an EMBL/GenBank/DDBJ whole genome shotgun (WGS) entry which is preliminary data.</text>
</comment>
<dbReference type="InterPro" id="IPR002401">
    <property type="entry name" value="Cyt_P450_E_grp-I"/>
</dbReference>
<keyword evidence="3 5" id="KW-0408">Iron</keyword>
<evidence type="ECO:0000256" key="6">
    <source>
        <dbReference type="RuleBase" id="RU000461"/>
    </source>
</evidence>
<evidence type="ECO:0000256" key="3">
    <source>
        <dbReference type="ARBA" id="ARBA00023004"/>
    </source>
</evidence>
<reference evidence="7 8" key="1">
    <citation type="journal article" date="2015" name="Genome Biol.">
        <title>Comparative genomics of Steinernema reveals deeply conserved gene regulatory networks.</title>
        <authorList>
            <person name="Dillman A.R."/>
            <person name="Macchietto M."/>
            <person name="Porter C.F."/>
            <person name="Rogers A."/>
            <person name="Williams B."/>
            <person name="Antoshechkin I."/>
            <person name="Lee M.M."/>
            <person name="Goodwin Z."/>
            <person name="Lu X."/>
            <person name="Lewis E.E."/>
            <person name="Goodrich-Blair H."/>
            <person name="Stock S.P."/>
            <person name="Adams B.J."/>
            <person name="Sternberg P.W."/>
            <person name="Mortazavi A."/>
        </authorList>
    </citation>
    <scope>NUCLEOTIDE SEQUENCE [LARGE SCALE GENOMIC DNA]</scope>
    <source>
        <strain evidence="7 8">ALL</strain>
    </source>
</reference>
<dbReference type="GO" id="GO:0006805">
    <property type="term" value="P:xenobiotic metabolic process"/>
    <property type="evidence" value="ECO:0007669"/>
    <property type="project" value="TreeGrafter"/>
</dbReference>
<evidence type="ECO:0000256" key="4">
    <source>
        <dbReference type="ARBA" id="ARBA00023033"/>
    </source>
</evidence>
<dbReference type="InterPro" id="IPR001128">
    <property type="entry name" value="Cyt_P450"/>
</dbReference>
<dbReference type="GO" id="GO:0016712">
    <property type="term" value="F:oxidoreductase activity, acting on paired donors, with incorporation or reduction of molecular oxygen, reduced flavin or flavoprotein as one donor, and incorporation of one atom of oxygen"/>
    <property type="evidence" value="ECO:0007669"/>
    <property type="project" value="TreeGrafter"/>
</dbReference>
<name>A0A4U5LUE3_STECR</name>
<dbReference type="AlphaFoldDB" id="A0A4U5LUE3"/>